<reference evidence="3 4" key="1">
    <citation type="submission" date="2015-06" db="EMBL/GenBank/DDBJ databases">
        <title>Draft genome of the ant-associated black yeast Phialophora attae CBS 131958.</title>
        <authorList>
            <person name="Moreno L.F."/>
            <person name="Stielow B.J."/>
            <person name="de Hoog S."/>
            <person name="Vicente V.A."/>
            <person name="Weiss V.A."/>
            <person name="de Vries M."/>
            <person name="Cruz L.M."/>
            <person name="Souza E.M."/>
        </authorList>
    </citation>
    <scope>NUCLEOTIDE SEQUENCE [LARGE SCALE GENOMIC DNA]</scope>
    <source>
        <strain evidence="3 4">CBS 131958</strain>
    </source>
</reference>
<comment type="caution">
    <text evidence="3">The sequence shown here is derived from an EMBL/GenBank/DDBJ whole genome shotgun (WGS) entry which is preliminary data.</text>
</comment>
<organism evidence="3 4">
    <name type="scientific">Cyphellophora attinorum</name>
    <dbReference type="NCBI Taxonomy" id="1664694"/>
    <lineage>
        <taxon>Eukaryota</taxon>
        <taxon>Fungi</taxon>
        <taxon>Dikarya</taxon>
        <taxon>Ascomycota</taxon>
        <taxon>Pezizomycotina</taxon>
        <taxon>Eurotiomycetes</taxon>
        <taxon>Chaetothyriomycetidae</taxon>
        <taxon>Chaetothyriales</taxon>
        <taxon>Cyphellophoraceae</taxon>
        <taxon>Cyphellophora</taxon>
    </lineage>
</organism>
<gene>
    <name evidence="3" type="ORF">AB675_8900</name>
</gene>
<dbReference type="OrthoDB" id="3556830at2759"/>
<dbReference type="RefSeq" id="XP_017996116.1">
    <property type="nucleotide sequence ID" value="XM_018149387.1"/>
</dbReference>
<feature type="region of interest" description="Disordered" evidence="1">
    <location>
        <begin position="84"/>
        <end position="106"/>
    </location>
</feature>
<dbReference type="GO" id="GO:0016192">
    <property type="term" value="P:vesicle-mediated transport"/>
    <property type="evidence" value="ECO:0007669"/>
    <property type="project" value="TreeGrafter"/>
</dbReference>
<feature type="region of interest" description="Disordered" evidence="1">
    <location>
        <begin position="123"/>
        <end position="164"/>
    </location>
</feature>
<sequence>MPAVLEPRQYGTGYCYDSFGNVGSCNSAWYDWGRWVALAVVILGFIILFFLCSCISARRRRRRGLQPMYGTGWAGRTPFGHGQAQYNPQYGRQQYPQQENNYVPGQGQTGGYYGQSYAPPAYAPENRGYFGQDNTGSTNTTQGVYEMQPPAQTYQSPEVQGGKK</sequence>
<dbReference type="Proteomes" id="UP000038010">
    <property type="component" value="Unassembled WGS sequence"/>
</dbReference>
<evidence type="ECO:0000313" key="4">
    <source>
        <dbReference type="Proteomes" id="UP000038010"/>
    </source>
</evidence>
<proteinExistence type="predicted"/>
<feature type="transmembrane region" description="Helical" evidence="2">
    <location>
        <begin position="35"/>
        <end position="57"/>
    </location>
</feature>
<dbReference type="GeneID" id="28741267"/>
<dbReference type="PANTHER" id="PTHR28187">
    <property type="entry name" value="PROTEIN RCR1-RELATED"/>
    <property type="match status" value="1"/>
</dbReference>
<evidence type="ECO:0000256" key="1">
    <source>
        <dbReference type="SAM" id="MobiDB-lite"/>
    </source>
</evidence>
<keyword evidence="4" id="KW-1185">Reference proteome</keyword>
<dbReference type="InterPro" id="IPR020999">
    <property type="entry name" value="Chitin_synth_reg_RCR"/>
</dbReference>
<evidence type="ECO:0000313" key="3">
    <source>
        <dbReference type="EMBL" id="KPI36153.1"/>
    </source>
</evidence>
<dbReference type="EMBL" id="LFJN01000033">
    <property type="protein sequence ID" value="KPI36153.1"/>
    <property type="molecule type" value="Genomic_DNA"/>
</dbReference>
<dbReference type="VEuPathDB" id="FungiDB:AB675_8900"/>
<evidence type="ECO:0000256" key="2">
    <source>
        <dbReference type="SAM" id="Phobius"/>
    </source>
</evidence>
<dbReference type="AlphaFoldDB" id="A0A0N1H3I1"/>
<feature type="compositionally biased region" description="Polar residues" evidence="1">
    <location>
        <begin position="84"/>
        <end position="103"/>
    </location>
</feature>
<protein>
    <recommendedName>
        <fullName evidence="5">Protein RCR2</fullName>
    </recommendedName>
</protein>
<dbReference type="PANTHER" id="PTHR28187:SF1">
    <property type="entry name" value="PROTEIN RCR1-RELATED"/>
    <property type="match status" value="1"/>
</dbReference>
<dbReference type="Pfam" id="PF12273">
    <property type="entry name" value="RCR"/>
    <property type="match status" value="1"/>
</dbReference>
<keyword evidence="2" id="KW-0472">Membrane</keyword>
<feature type="compositionally biased region" description="Polar residues" evidence="1">
    <location>
        <begin position="132"/>
        <end position="143"/>
    </location>
</feature>
<keyword evidence="2" id="KW-1133">Transmembrane helix</keyword>
<accession>A0A0N1H3I1</accession>
<keyword evidence="2" id="KW-0812">Transmembrane</keyword>
<name>A0A0N1H3I1_9EURO</name>
<evidence type="ECO:0008006" key="5">
    <source>
        <dbReference type="Google" id="ProtNLM"/>
    </source>
</evidence>